<dbReference type="RefSeq" id="WP_120196212.1">
    <property type="nucleotide sequence ID" value="NZ_MCIA01000009.1"/>
</dbReference>
<protein>
    <submittedName>
        <fullName evidence="1">Uncharacterized protein</fullName>
    </submittedName>
</protein>
<keyword evidence="2" id="KW-1185">Reference proteome</keyword>
<dbReference type="OrthoDB" id="2086691at2"/>
<dbReference type="AlphaFoldDB" id="A0A419T5Y3"/>
<name>A0A419T5Y3_9FIRM</name>
<evidence type="ECO:0000313" key="1">
    <source>
        <dbReference type="EMBL" id="RKD32833.1"/>
    </source>
</evidence>
<gene>
    <name evidence="1" type="ORF">BET01_16470</name>
</gene>
<sequence>MAIGRMSLINEADRYLTIAVDSYDNWEIKGVIFQGESSHGTMFGGFTEMIMNMDHLFDSVGAPKQTFQMRCLSGSDPMDFKMQRMKRADRMGKLKTIRICLRFRYHASWQGTMIWDDGNRTASFDSELQFIMITNAILQEDVCEGDKAIANILDPEFFENWSLSLSGDYMDISMTEGADILSGIDYGRLISSEASEEFIRTGQKASFSVKVMFREHNTWQGMIYWREGKVQQTFRSFKEMLYMISSVVKLTLAEGEPMAAGKS</sequence>
<accession>A0A419T5Y3</accession>
<reference evidence="1 2" key="1">
    <citation type="submission" date="2016-08" db="EMBL/GenBank/DDBJ databases">
        <title>A new outlook on sporulation: Clostridium algidixylanolyticum.</title>
        <authorList>
            <person name="Poppleton D.I."/>
            <person name="Gribaldo S."/>
        </authorList>
    </citation>
    <scope>NUCLEOTIDE SEQUENCE [LARGE SCALE GENOMIC DNA]</scope>
    <source>
        <strain evidence="1 2">SPL73</strain>
    </source>
</reference>
<evidence type="ECO:0000313" key="2">
    <source>
        <dbReference type="Proteomes" id="UP000284277"/>
    </source>
</evidence>
<proteinExistence type="predicted"/>
<organism evidence="1 2">
    <name type="scientific">Lacrimispora algidixylanolytica</name>
    <dbReference type="NCBI Taxonomy" id="94868"/>
    <lineage>
        <taxon>Bacteria</taxon>
        <taxon>Bacillati</taxon>
        <taxon>Bacillota</taxon>
        <taxon>Clostridia</taxon>
        <taxon>Lachnospirales</taxon>
        <taxon>Lachnospiraceae</taxon>
        <taxon>Lacrimispora</taxon>
    </lineage>
</organism>
<comment type="caution">
    <text evidence="1">The sequence shown here is derived from an EMBL/GenBank/DDBJ whole genome shotgun (WGS) entry which is preliminary data.</text>
</comment>
<dbReference type="EMBL" id="MCIA01000009">
    <property type="protein sequence ID" value="RKD32833.1"/>
    <property type="molecule type" value="Genomic_DNA"/>
</dbReference>
<dbReference type="Proteomes" id="UP000284277">
    <property type="component" value="Unassembled WGS sequence"/>
</dbReference>